<dbReference type="SUPFAM" id="SSF47384">
    <property type="entry name" value="Homodimeric domain of signal transducing histidine kinase"/>
    <property type="match status" value="1"/>
</dbReference>
<dbReference type="PROSITE" id="PS50109">
    <property type="entry name" value="HIS_KIN"/>
    <property type="match status" value="1"/>
</dbReference>
<dbReference type="Pfam" id="PF13426">
    <property type="entry name" value="PAS_9"/>
    <property type="match status" value="2"/>
</dbReference>
<accession>A0ABW3HU43</accession>
<evidence type="ECO:0000256" key="2">
    <source>
        <dbReference type="ARBA" id="ARBA00012438"/>
    </source>
</evidence>
<comment type="caution">
    <text evidence="14">The sequence shown here is derived from an EMBL/GenBank/DDBJ whole genome shotgun (WGS) entry which is preliminary data.</text>
</comment>
<dbReference type="EC" id="2.7.13.3" evidence="2"/>
<dbReference type="InterPro" id="IPR004358">
    <property type="entry name" value="Sig_transdc_His_kin-like_C"/>
</dbReference>
<dbReference type="Pfam" id="PF02518">
    <property type="entry name" value="HATPase_c"/>
    <property type="match status" value="1"/>
</dbReference>
<dbReference type="RefSeq" id="WP_377566170.1">
    <property type="nucleotide sequence ID" value="NZ_JBHTJZ010000028.1"/>
</dbReference>
<dbReference type="Gene3D" id="3.40.50.2300">
    <property type="match status" value="2"/>
</dbReference>
<dbReference type="InterPro" id="IPR011006">
    <property type="entry name" value="CheY-like_superfamily"/>
</dbReference>
<dbReference type="InterPro" id="IPR036097">
    <property type="entry name" value="HisK_dim/P_sf"/>
</dbReference>
<dbReference type="SMART" id="SM00388">
    <property type="entry name" value="HisKA"/>
    <property type="match status" value="1"/>
</dbReference>
<dbReference type="Gene3D" id="3.30.565.10">
    <property type="entry name" value="Histidine kinase-like ATPase, C-terminal domain"/>
    <property type="match status" value="1"/>
</dbReference>
<dbReference type="SUPFAM" id="SSF55874">
    <property type="entry name" value="ATPase domain of HSP90 chaperone/DNA topoisomerase II/histidine kinase"/>
    <property type="match status" value="1"/>
</dbReference>
<dbReference type="InterPro" id="IPR001610">
    <property type="entry name" value="PAC"/>
</dbReference>
<dbReference type="PROSITE" id="PS50110">
    <property type="entry name" value="RESPONSE_REGULATORY"/>
    <property type="match status" value="2"/>
</dbReference>
<dbReference type="EMBL" id="JBHTJZ010000028">
    <property type="protein sequence ID" value="MFD0961014.1"/>
    <property type="molecule type" value="Genomic_DNA"/>
</dbReference>
<keyword evidence="5" id="KW-0547">Nucleotide-binding</keyword>
<dbReference type="CDD" id="cd16922">
    <property type="entry name" value="HATPase_EvgS-ArcB-TorS-like"/>
    <property type="match status" value="1"/>
</dbReference>
<dbReference type="InterPro" id="IPR035965">
    <property type="entry name" value="PAS-like_dom_sf"/>
</dbReference>
<evidence type="ECO:0000256" key="7">
    <source>
        <dbReference type="ARBA" id="ARBA00022840"/>
    </source>
</evidence>
<dbReference type="CDD" id="cd00130">
    <property type="entry name" value="PAS"/>
    <property type="match status" value="2"/>
</dbReference>
<evidence type="ECO:0000259" key="13">
    <source>
        <dbReference type="PROSITE" id="PS50113"/>
    </source>
</evidence>
<dbReference type="SMART" id="SM00387">
    <property type="entry name" value="HATPase_c"/>
    <property type="match status" value="1"/>
</dbReference>
<evidence type="ECO:0000259" key="11">
    <source>
        <dbReference type="PROSITE" id="PS50110"/>
    </source>
</evidence>
<dbReference type="PANTHER" id="PTHR43047:SF72">
    <property type="entry name" value="OSMOSENSING HISTIDINE PROTEIN KINASE SLN1"/>
    <property type="match status" value="1"/>
</dbReference>
<dbReference type="Gene3D" id="1.10.287.130">
    <property type="match status" value="1"/>
</dbReference>
<evidence type="ECO:0000256" key="4">
    <source>
        <dbReference type="ARBA" id="ARBA00022679"/>
    </source>
</evidence>
<dbReference type="InterPro" id="IPR005467">
    <property type="entry name" value="His_kinase_dom"/>
</dbReference>
<feature type="domain" description="PAC" evidence="13">
    <location>
        <begin position="208"/>
        <end position="260"/>
    </location>
</feature>
<sequence length="769" mass="86589">MMLTDLKDMKYALSALEQSSIISITDASGNILYVNELFCEISQYEKSELIGKPHSIVSAAFHSVEFYQEMWQALGEGRVWKGELKNKAKDGSTYWVNLTIVPFANDAGIIYQHVAFGTDITVRKENEYKLMDTMENLNDIENALDESSIVAITDDKGVITYVNDKFCEISKYEREELLGKTHRVINSGYHPKSFFKTMWDTIRSGKVWRGEVKNRAKDSSEYWMNTTIVPFLDDKGKPHHFISIRTDITDRVRAEAALAERTKQLGRARDEAIKANMIKSQFLANMSHELRTPLNAIIGYSEMLMEDAAELSDPDFAEDLAKIGHAGRHLLTLINDILDISKIEAGKMDVYYEHCSLHSIVEDVEATIAPLALQNGNKLILYPIDGEIWTDITKMRQILLNLLSNANKFTQGGEVELKIEAENRTGQQGYSFKVRDSGIGMTSEQLNKLFQPFFQGDSSTTRQFGGTGLGLAISRSFCELLGGEIAVESQSGVGSLFTCWLPAKPQQNINERIWEHSDIAITAQGDESVRILLIDDEPSNEKLLRHYFSSEGWKLAFADSGEEGLRLSRELQPHVILLDILMPEMDGWSVLTRLKNDPVLRGIPVIIVSMTDDKKQGFSLGASEFILKPVDKAQLVATIDRYIPNRNAQRVLVIEDDATTNEMMAKLLQKEGYQVTQSYNGGSALSLMQSEMPGLILLDLVMPEMDGFQFLAELRKRDAWRSVPVLVITAKTITVHERLRLKGYVKGFMQKGSFDHKSLLAEIHQLIGE</sequence>
<dbReference type="SMART" id="SM00091">
    <property type="entry name" value="PAS"/>
    <property type="match status" value="2"/>
</dbReference>
<dbReference type="Gene3D" id="3.30.450.20">
    <property type="entry name" value="PAS domain"/>
    <property type="match status" value="2"/>
</dbReference>
<feature type="domain" description="Response regulatory" evidence="11">
    <location>
        <begin position="530"/>
        <end position="643"/>
    </location>
</feature>
<dbReference type="Pfam" id="PF00512">
    <property type="entry name" value="HisKA"/>
    <property type="match status" value="1"/>
</dbReference>
<dbReference type="InterPro" id="IPR036890">
    <property type="entry name" value="HATPase_C_sf"/>
</dbReference>
<dbReference type="SMART" id="SM00448">
    <property type="entry name" value="REC"/>
    <property type="match status" value="2"/>
</dbReference>
<evidence type="ECO:0000313" key="14">
    <source>
        <dbReference type="EMBL" id="MFD0961014.1"/>
    </source>
</evidence>
<evidence type="ECO:0000259" key="10">
    <source>
        <dbReference type="PROSITE" id="PS50109"/>
    </source>
</evidence>
<dbReference type="InterPro" id="IPR000700">
    <property type="entry name" value="PAS-assoc_C"/>
</dbReference>
<dbReference type="PRINTS" id="PR00344">
    <property type="entry name" value="BCTRLSENSOR"/>
</dbReference>
<keyword evidence="8" id="KW-0902">Two-component regulatory system</keyword>
<feature type="domain" description="PAS" evidence="12">
    <location>
        <begin position="5"/>
        <end position="52"/>
    </location>
</feature>
<organism evidence="14 15">
    <name type="scientific">Paenibacillus chungangensis</name>
    <dbReference type="NCBI Taxonomy" id="696535"/>
    <lineage>
        <taxon>Bacteria</taxon>
        <taxon>Bacillati</taxon>
        <taxon>Bacillota</taxon>
        <taxon>Bacilli</taxon>
        <taxon>Bacillales</taxon>
        <taxon>Paenibacillaceae</taxon>
        <taxon>Paenibacillus</taxon>
    </lineage>
</organism>
<keyword evidence="4" id="KW-0808">Transferase</keyword>
<dbReference type="Proteomes" id="UP001596989">
    <property type="component" value="Unassembled WGS sequence"/>
</dbReference>
<feature type="modified residue" description="4-aspartylphosphate" evidence="9">
    <location>
        <position position="699"/>
    </location>
</feature>
<feature type="modified residue" description="4-aspartylphosphate" evidence="9">
    <location>
        <position position="579"/>
    </location>
</feature>
<dbReference type="PANTHER" id="PTHR43047">
    <property type="entry name" value="TWO-COMPONENT HISTIDINE PROTEIN KINASE"/>
    <property type="match status" value="1"/>
</dbReference>
<feature type="domain" description="PAS" evidence="12">
    <location>
        <begin position="136"/>
        <end position="193"/>
    </location>
</feature>
<evidence type="ECO:0000256" key="3">
    <source>
        <dbReference type="ARBA" id="ARBA00022553"/>
    </source>
</evidence>
<evidence type="ECO:0000256" key="1">
    <source>
        <dbReference type="ARBA" id="ARBA00000085"/>
    </source>
</evidence>
<evidence type="ECO:0000256" key="8">
    <source>
        <dbReference type="ARBA" id="ARBA00023012"/>
    </source>
</evidence>
<comment type="catalytic activity">
    <reaction evidence="1">
        <text>ATP + protein L-histidine = ADP + protein N-phospho-L-histidine.</text>
        <dbReference type="EC" id="2.7.13.3"/>
    </reaction>
</comment>
<reference evidence="15" key="1">
    <citation type="journal article" date="2019" name="Int. J. Syst. Evol. Microbiol.">
        <title>The Global Catalogue of Microorganisms (GCM) 10K type strain sequencing project: providing services to taxonomists for standard genome sequencing and annotation.</title>
        <authorList>
            <consortium name="The Broad Institute Genomics Platform"/>
            <consortium name="The Broad Institute Genome Sequencing Center for Infectious Disease"/>
            <person name="Wu L."/>
            <person name="Ma J."/>
        </authorList>
    </citation>
    <scope>NUCLEOTIDE SEQUENCE [LARGE SCALE GENOMIC DNA]</scope>
    <source>
        <strain evidence="15">CCUG 59129</strain>
    </source>
</reference>
<dbReference type="SMART" id="SM00086">
    <property type="entry name" value="PAC"/>
    <property type="match status" value="2"/>
</dbReference>
<keyword evidence="6" id="KW-0418">Kinase</keyword>
<evidence type="ECO:0000313" key="15">
    <source>
        <dbReference type="Proteomes" id="UP001596989"/>
    </source>
</evidence>
<feature type="domain" description="PAC" evidence="13">
    <location>
        <begin position="80"/>
        <end position="132"/>
    </location>
</feature>
<dbReference type="CDD" id="cd17574">
    <property type="entry name" value="REC_OmpR"/>
    <property type="match status" value="1"/>
</dbReference>
<dbReference type="InterPro" id="IPR003661">
    <property type="entry name" value="HisK_dim/P_dom"/>
</dbReference>
<dbReference type="PROSITE" id="PS50112">
    <property type="entry name" value="PAS"/>
    <property type="match status" value="2"/>
</dbReference>
<gene>
    <name evidence="14" type="ORF">ACFQ2I_16625</name>
</gene>
<dbReference type="SUPFAM" id="SSF55785">
    <property type="entry name" value="PYP-like sensor domain (PAS domain)"/>
    <property type="match status" value="2"/>
</dbReference>
<dbReference type="InterPro" id="IPR003594">
    <property type="entry name" value="HATPase_dom"/>
</dbReference>
<dbReference type="InterPro" id="IPR000014">
    <property type="entry name" value="PAS"/>
</dbReference>
<dbReference type="Pfam" id="PF00072">
    <property type="entry name" value="Response_reg"/>
    <property type="match status" value="2"/>
</dbReference>
<name>A0ABW3HU43_9BACL</name>
<dbReference type="NCBIfam" id="TIGR00229">
    <property type="entry name" value="sensory_box"/>
    <property type="match status" value="2"/>
</dbReference>
<evidence type="ECO:0000256" key="6">
    <source>
        <dbReference type="ARBA" id="ARBA00022777"/>
    </source>
</evidence>
<dbReference type="CDD" id="cd00082">
    <property type="entry name" value="HisKA"/>
    <property type="match status" value="1"/>
</dbReference>
<evidence type="ECO:0000256" key="9">
    <source>
        <dbReference type="PROSITE-ProRule" id="PRU00169"/>
    </source>
</evidence>
<dbReference type="InterPro" id="IPR001789">
    <property type="entry name" value="Sig_transdc_resp-reg_receiver"/>
</dbReference>
<proteinExistence type="predicted"/>
<evidence type="ECO:0000256" key="5">
    <source>
        <dbReference type="ARBA" id="ARBA00022741"/>
    </source>
</evidence>
<keyword evidence="15" id="KW-1185">Reference proteome</keyword>
<feature type="domain" description="Response regulatory" evidence="11">
    <location>
        <begin position="650"/>
        <end position="766"/>
    </location>
</feature>
<evidence type="ECO:0000259" key="12">
    <source>
        <dbReference type="PROSITE" id="PS50112"/>
    </source>
</evidence>
<keyword evidence="3 9" id="KW-0597">Phosphoprotein</keyword>
<dbReference type="PROSITE" id="PS50113">
    <property type="entry name" value="PAC"/>
    <property type="match status" value="2"/>
</dbReference>
<keyword evidence="7" id="KW-0067">ATP-binding</keyword>
<protein>
    <recommendedName>
        <fullName evidence="2">histidine kinase</fullName>
        <ecNumber evidence="2">2.7.13.3</ecNumber>
    </recommendedName>
</protein>
<feature type="domain" description="Histidine kinase" evidence="10">
    <location>
        <begin position="285"/>
        <end position="505"/>
    </location>
</feature>
<dbReference type="SUPFAM" id="SSF52172">
    <property type="entry name" value="CheY-like"/>
    <property type="match status" value="2"/>
</dbReference>